<dbReference type="Gene3D" id="3.40.50.300">
    <property type="entry name" value="P-loop containing nucleotide triphosphate hydrolases"/>
    <property type="match status" value="2"/>
</dbReference>
<evidence type="ECO:0000313" key="2">
    <source>
        <dbReference type="EMBL" id="GBP26217.1"/>
    </source>
</evidence>
<proteinExistence type="predicted"/>
<dbReference type="InterPro" id="IPR027351">
    <property type="entry name" value="(+)RNA_virus_helicase_core_dom"/>
</dbReference>
<protein>
    <recommendedName>
        <fullName evidence="1">(+)RNA virus helicase C-terminal domain-containing protein</fullName>
    </recommendedName>
</protein>
<dbReference type="AlphaFoldDB" id="A0A4C1UJE8"/>
<feature type="domain" description="(+)RNA virus helicase C-terminal" evidence="1">
    <location>
        <begin position="53"/>
        <end position="208"/>
    </location>
</feature>
<sequence>MGRKVLRKGVAHYQSTTLEVARDLEEKLVSRLRADAISKVGAMASVLVNGFRGLKSCDHLIIDEALMNHFGAIVMALRLASAREVLLIGDVTNSILSQAEYFRICVGSTKSVGNGHEKSTFRNLLDESYAPNKVYSGIYLSKTRVRSLYYSNTKIPKDFPKTLYLTYTQVEKEFLIAQGFEKREGSHVFIIYEAQSMTSEATIIVRTMAKQKLNHGVPAIRRGGD</sequence>
<organism evidence="2 3">
    <name type="scientific">Eumeta variegata</name>
    <name type="common">Bagworm moth</name>
    <name type="synonym">Eumeta japonica</name>
    <dbReference type="NCBI Taxonomy" id="151549"/>
    <lineage>
        <taxon>Eukaryota</taxon>
        <taxon>Metazoa</taxon>
        <taxon>Ecdysozoa</taxon>
        <taxon>Arthropoda</taxon>
        <taxon>Hexapoda</taxon>
        <taxon>Insecta</taxon>
        <taxon>Pterygota</taxon>
        <taxon>Neoptera</taxon>
        <taxon>Endopterygota</taxon>
        <taxon>Lepidoptera</taxon>
        <taxon>Glossata</taxon>
        <taxon>Ditrysia</taxon>
        <taxon>Tineoidea</taxon>
        <taxon>Psychidae</taxon>
        <taxon>Oiketicinae</taxon>
        <taxon>Eumeta</taxon>
    </lineage>
</organism>
<dbReference type="Proteomes" id="UP000299102">
    <property type="component" value="Unassembled WGS sequence"/>
</dbReference>
<dbReference type="InterPro" id="IPR027417">
    <property type="entry name" value="P-loop_NTPase"/>
</dbReference>
<dbReference type="OrthoDB" id="9995375at2759"/>
<name>A0A4C1UJE8_EUMVA</name>
<keyword evidence="3" id="KW-1185">Reference proteome</keyword>
<dbReference type="Pfam" id="PF01443">
    <property type="entry name" value="Viral_helicase1"/>
    <property type="match status" value="1"/>
</dbReference>
<accession>A0A4C1UJE8</accession>
<dbReference type="GO" id="GO:0005524">
    <property type="term" value="F:ATP binding"/>
    <property type="evidence" value="ECO:0007669"/>
    <property type="project" value="InterPro"/>
</dbReference>
<evidence type="ECO:0000259" key="1">
    <source>
        <dbReference type="Pfam" id="PF01443"/>
    </source>
</evidence>
<comment type="caution">
    <text evidence="2">The sequence shown here is derived from an EMBL/GenBank/DDBJ whole genome shotgun (WGS) entry which is preliminary data.</text>
</comment>
<evidence type="ECO:0000313" key="3">
    <source>
        <dbReference type="Proteomes" id="UP000299102"/>
    </source>
</evidence>
<gene>
    <name evidence="2" type="ORF">EVAR_16068_1</name>
</gene>
<reference evidence="2 3" key="1">
    <citation type="journal article" date="2019" name="Commun. Biol.">
        <title>The bagworm genome reveals a unique fibroin gene that provides high tensile strength.</title>
        <authorList>
            <person name="Kono N."/>
            <person name="Nakamura H."/>
            <person name="Ohtoshi R."/>
            <person name="Tomita M."/>
            <person name="Numata K."/>
            <person name="Arakawa K."/>
        </authorList>
    </citation>
    <scope>NUCLEOTIDE SEQUENCE [LARGE SCALE GENOMIC DNA]</scope>
</reference>
<dbReference type="EMBL" id="BGZK01000178">
    <property type="protein sequence ID" value="GBP26217.1"/>
    <property type="molecule type" value="Genomic_DNA"/>
</dbReference>